<name>A0ABT8HKW0_MYCAO</name>
<protein>
    <submittedName>
        <fullName evidence="2">Uncharacterized protein</fullName>
    </submittedName>
</protein>
<organism evidence="2 3">
    <name type="scientific">Mycolicibacterium austroafricanum</name>
    <name type="common">Mycobacterium austroafricanum</name>
    <dbReference type="NCBI Taxonomy" id="39687"/>
    <lineage>
        <taxon>Bacteria</taxon>
        <taxon>Bacillati</taxon>
        <taxon>Actinomycetota</taxon>
        <taxon>Actinomycetes</taxon>
        <taxon>Mycobacteriales</taxon>
        <taxon>Mycobacteriaceae</taxon>
        <taxon>Mycolicibacterium</taxon>
    </lineage>
</organism>
<comment type="caution">
    <text evidence="2">The sequence shown here is derived from an EMBL/GenBank/DDBJ whole genome shotgun (WGS) entry which is preliminary data.</text>
</comment>
<keyword evidence="3" id="KW-1185">Reference proteome</keyword>
<accession>A0ABT8HKW0</accession>
<feature type="region of interest" description="Disordered" evidence="1">
    <location>
        <begin position="111"/>
        <end position="142"/>
    </location>
</feature>
<evidence type="ECO:0000313" key="3">
    <source>
        <dbReference type="Proteomes" id="UP001172687"/>
    </source>
</evidence>
<dbReference type="EMBL" id="JAUHTC010000091">
    <property type="protein sequence ID" value="MDN4521386.1"/>
    <property type="molecule type" value="Genomic_DNA"/>
</dbReference>
<feature type="region of interest" description="Disordered" evidence="1">
    <location>
        <begin position="60"/>
        <end position="90"/>
    </location>
</feature>
<reference evidence="2" key="1">
    <citation type="submission" date="2023-07" db="EMBL/GenBank/DDBJ databases">
        <title>Degradation of tert-butanol by M. austroafricanum TBA100.</title>
        <authorList>
            <person name="Helbich S."/>
            <person name="Vainshtein Y."/>
        </authorList>
    </citation>
    <scope>NUCLEOTIDE SEQUENCE</scope>
    <source>
        <strain evidence="2">TBA100</strain>
    </source>
</reference>
<gene>
    <name evidence="2" type="ORF">QYF68_26710</name>
</gene>
<feature type="compositionally biased region" description="Low complexity" evidence="1">
    <location>
        <begin position="72"/>
        <end position="83"/>
    </location>
</feature>
<evidence type="ECO:0000313" key="2">
    <source>
        <dbReference type="EMBL" id="MDN4521386.1"/>
    </source>
</evidence>
<evidence type="ECO:0000256" key="1">
    <source>
        <dbReference type="SAM" id="MobiDB-lite"/>
    </source>
</evidence>
<proteinExistence type="predicted"/>
<sequence>MTKPGGIGRKLKPFAQLDDTASQWLSSAENACDLFHEQSPPFSGPWPKSGMTRAGIAYALPRSERPTSENESLSLLPTPRSSRGASSTETMYALGAVRDDSHRPQGEVVMLPTPRATDGTKGGPNQRGSSGDLMLPSAVMQM</sequence>
<dbReference type="Proteomes" id="UP001172687">
    <property type="component" value="Unassembled WGS sequence"/>
</dbReference>